<keyword evidence="2" id="KW-1185">Reference proteome</keyword>
<evidence type="ECO:0000313" key="2">
    <source>
        <dbReference type="Proteomes" id="UP000324974"/>
    </source>
</evidence>
<dbReference type="AlphaFoldDB" id="A0A5C1AJH9"/>
<name>A0A5C1AJH9_9BACT</name>
<evidence type="ECO:0000313" key="1">
    <source>
        <dbReference type="EMBL" id="QEL17862.1"/>
    </source>
</evidence>
<sequence length="157" mass="17248">MKRHTIHTDLFDLARFVDGIVQLWDDPEIAFALVEGKYADFGTLCLGDAADATGDTPLEWLHAGHTLFGQFARRDDDRYTLPGGEVLDVSDVGDEDDTLLDESSTYGFLVRVQGGQLRIESAVLQDSTGECLVTAVDDAGVFEEKMTAFVRSMVRKG</sequence>
<dbReference type="KEGG" id="lrs:PX52LOC_04873"/>
<organism evidence="1 2">
    <name type="scientific">Limnoglobus roseus</name>
    <dbReference type="NCBI Taxonomy" id="2598579"/>
    <lineage>
        <taxon>Bacteria</taxon>
        <taxon>Pseudomonadati</taxon>
        <taxon>Planctomycetota</taxon>
        <taxon>Planctomycetia</taxon>
        <taxon>Gemmatales</taxon>
        <taxon>Gemmataceae</taxon>
        <taxon>Limnoglobus</taxon>
    </lineage>
</organism>
<accession>A0A5C1AJH9</accession>
<dbReference type="EMBL" id="CP042425">
    <property type="protein sequence ID" value="QEL17862.1"/>
    <property type="molecule type" value="Genomic_DNA"/>
</dbReference>
<reference evidence="2" key="1">
    <citation type="submission" date="2019-08" db="EMBL/GenBank/DDBJ databases">
        <title>Limnoglobus roseus gen. nov., sp. nov., a novel freshwater planctomycete with a giant genome from the family Gemmataceae.</title>
        <authorList>
            <person name="Kulichevskaya I.S."/>
            <person name="Naumoff D.G."/>
            <person name="Miroshnikov K."/>
            <person name="Ivanova A."/>
            <person name="Philippov D.A."/>
            <person name="Hakobyan A."/>
            <person name="Rijpstra I.C."/>
            <person name="Sinninghe Damste J.S."/>
            <person name="Liesack W."/>
            <person name="Dedysh S.N."/>
        </authorList>
    </citation>
    <scope>NUCLEOTIDE SEQUENCE [LARGE SCALE GENOMIC DNA]</scope>
    <source>
        <strain evidence="2">PX52</strain>
    </source>
</reference>
<gene>
    <name evidence="1" type="ORF">PX52LOC_04873</name>
</gene>
<protein>
    <submittedName>
        <fullName evidence="1">Uncharacterized protein</fullName>
    </submittedName>
</protein>
<proteinExistence type="predicted"/>
<dbReference type="RefSeq" id="WP_149112417.1">
    <property type="nucleotide sequence ID" value="NZ_CP042425.1"/>
</dbReference>
<dbReference type="Proteomes" id="UP000324974">
    <property type="component" value="Chromosome"/>
</dbReference>